<dbReference type="OrthoDB" id="9883520at2"/>
<comment type="caution">
    <text evidence="2">The sequence shown here is derived from an EMBL/GenBank/DDBJ whole genome shotgun (WGS) entry which is preliminary data.</text>
</comment>
<organism evidence="2 3">
    <name type="scientific">Streptomyces shenzhenensis</name>
    <dbReference type="NCBI Taxonomy" id="943815"/>
    <lineage>
        <taxon>Bacteria</taxon>
        <taxon>Bacillati</taxon>
        <taxon>Actinomycetota</taxon>
        <taxon>Actinomycetes</taxon>
        <taxon>Kitasatosporales</taxon>
        <taxon>Streptomycetaceae</taxon>
        <taxon>Streptomyces</taxon>
    </lineage>
</organism>
<dbReference type="Proteomes" id="UP000270471">
    <property type="component" value="Unassembled WGS sequence"/>
</dbReference>
<protein>
    <submittedName>
        <fullName evidence="2">Uncharacterized protein</fullName>
    </submittedName>
</protein>
<keyword evidence="3" id="KW-1185">Reference proteome</keyword>
<feature type="region of interest" description="Disordered" evidence="1">
    <location>
        <begin position="64"/>
        <end position="86"/>
    </location>
</feature>
<sequence>MTDLHELVTLRNGFDIDPGVRSRPDSGEAYRVRSPLGHEATPFSRYDDVRAVHSDAERLRLDAIGPSPGLAAEGVDDEEMKQRRGC</sequence>
<accession>A0A3M0I4F5</accession>
<dbReference type="RefSeq" id="WP_121891350.1">
    <property type="nucleotide sequence ID" value="NZ_PENI01000014.1"/>
</dbReference>
<name>A0A3M0I4F5_9ACTN</name>
<dbReference type="AlphaFoldDB" id="A0A3M0I4F5"/>
<evidence type="ECO:0000313" key="2">
    <source>
        <dbReference type="EMBL" id="RMB83725.1"/>
    </source>
</evidence>
<reference evidence="2 3" key="1">
    <citation type="submission" date="2017-11" db="EMBL/GenBank/DDBJ databases">
        <title>Draft genome of actinobacteria isolated from guarana (Paullinia cupana (Mart.) Ducke.</title>
        <authorList>
            <person name="Siqueira K.A."/>
            <person name="Liotti R.G."/>
            <person name="Mendes T.A.O."/>
            <person name="Soares M.A."/>
        </authorList>
    </citation>
    <scope>NUCLEOTIDE SEQUENCE [LARGE SCALE GENOMIC DNA]</scope>
    <source>
        <strain evidence="2 3">193</strain>
    </source>
</reference>
<evidence type="ECO:0000313" key="3">
    <source>
        <dbReference type="Proteomes" id="UP000270471"/>
    </source>
</evidence>
<dbReference type="EMBL" id="PENI01000014">
    <property type="protein sequence ID" value="RMB83725.1"/>
    <property type="molecule type" value="Genomic_DNA"/>
</dbReference>
<proteinExistence type="predicted"/>
<gene>
    <name evidence="2" type="ORF">CTZ28_21620</name>
</gene>
<evidence type="ECO:0000256" key="1">
    <source>
        <dbReference type="SAM" id="MobiDB-lite"/>
    </source>
</evidence>